<gene>
    <name evidence="3" type="primary">marc1</name>
</gene>
<reference evidence="3" key="3">
    <citation type="submission" date="2025-09" db="UniProtKB">
        <authorList>
            <consortium name="Ensembl"/>
        </authorList>
    </citation>
    <scope>IDENTIFICATION</scope>
</reference>
<dbReference type="GO" id="GO:0008940">
    <property type="term" value="F:nitrate reductase activity"/>
    <property type="evidence" value="ECO:0007669"/>
    <property type="project" value="TreeGrafter"/>
</dbReference>
<keyword evidence="1" id="KW-0812">Transmembrane</keyword>
<dbReference type="PANTHER" id="PTHR14237">
    <property type="entry name" value="MOLYBDOPTERIN COFACTOR SULFURASE MOSC"/>
    <property type="match status" value="1"/>
</dbReference>
<name>A0A8C6LKZ9_NOTFU</name>
<keyword evidence="4" id="KW-1185">Reference proteome</keyword>
<dbReference type="GO" id="GO:0043546">
    <property type="term" value="F:molybdopterin cofactor binding"/>
    <property type="evidence" value="ECO:0007669"/>
    <property type="project" value="TreeGrafter"/>
</dbReference>
<evidence type="ECO:0000256" key="1">
    <source>
        <dbReference type="SAM" id="Phobius"/>
    </source>
</evidence>
<evidence type="ECO:0000259" key="2">
    <source>
        <dbReference type="PROSITE" id="PS51340"/>
    </source>
</evidence>
<dbReference type="Pfam" id="PF03476">
    <property type="entry name" value="MOSC_N"/>
    <property type="match status" value="1"/>
</dbReference>
<feature type="transmembrane region" description="Helical" evidence="1">
    <location>
        <begin position="17"/>
        <end position="35"/>
    </location>
</feature>
<dbReference type="Proteomes" id="UP000694548">
    <property type="component" value="Chromosome sgr16"/>
</dbReference>
<dbReference type="InterPro" id="IPR011037">
    <property type="entry name" value="Pyrv_Knase-like_insert_dom_sf"/>
</dbReference>
<dbReference type="GO" id="GO:0030151">
    <property type="term" value="F:molybdenum ion binding"/>
    <property type="evidence" value="ECO:0007669"/>
    <property type="project" value="InterPro"/>
</dbReference>
<dbReference type="InterPro" id="IPR005302">
    <property type="entry name" value="MoCF_Sase_C"/>
</dbReference>
<dbReference type="Ensembl" id="ENSNFUT00015021250.1">
    <property type="protein sequence ID" value="ENSNFUP00015020305.1"/>
    <property type="gene ID" value="ENSNFUG00015009847.1"/>
</dbReference>
<proteinExistence type="predicted"/>
<sequence>MDVRSLAASALAQNKKAIVLLGAAGAALLGFGLGYKYMRKPEKALRVGVVSQLLIHPLKSGRAVSVTKAECQKLGLKSGELEDRHWLLVNDEGNMVTARQEPRLVLVSLTFVGGQACLNGPDMEELRFSIKQPNNPIFNCRVFGADIQGRDCGDQVSDWFTRYFGAEKALRLVHFEPQMKTRRSAEMDLLFPKDQEVAYPDAAPVMLLSEASVKDLSSRLEQDVTVERFRPSIVISDCEAYDEDSWAEIQIGSVRLQRVMSCGRCVLTTVDPETGVMSRKEPLETLKNYRMCEPSEKHIYKTSPLFGQLHSVKRTGDLQDIWVLCYLLVYLSLCSRKLQMNDPSGLCSSVVSALITEGTLEKLYILLLFIEGLSIGIKIKDWRADTFHSS</sequence>
<keyword evidence="1" id="KW-1133">Transmembrane helix</keyword>
<dbReference type="GO" id="GO:0005743">
    <property type="term" value="C:mitochondrial inner membrane"/>
    <property type="evidence" value="ECO:0007669"/>
    <property type="project" value="TreeGrafter"/>
</dbReference>
<dbReference type="AlphaFoldDB" id="A0A8C6LKZ9"/>
<keyword evidence="1" id="KW-0472">Membrane</keyword>
<dbReference type="GeneTree" id="ENSGT00940000165578"/>
<accession>A0A8C6LKZ9</accession>
<dbReference type="SUPFAM" id="SSF141673">
    <property type="entry name" value="MOSC N-terminal domain-like"/>
    <property type="match status" value="1"/>
</dbReference>
<dbReference type="SUPFAM" id="SSF50800">
    <property type="entry name" value="PK beta-barrel domain-like"/>
    <property type="match status" value="1"/>
</dbReference>
<dbReference type="PROSITE" id="PS51340">
    <property type="entry name" value="MOSC"/>
    <property type="match status" value="1"/>
</dbReference>
<organism evidence="3 4">
    <name type="scientific">Nothobranchius furzeri</name>
    <name type="common">Turquoise killifish</name>
    <dbReference type="NCBI Taxonomy" id="105023"/>
    <lineage>
        <taxon>Eukaryota</taxon>
        <taxon>Metazoa</taxon>
        <taxon>Chordata</taxon>
        <taxon>Craniata</taxon>
        <taxon>Vertebrata</taxon>
        <taxon>Euteleostomi</taxon>
        <taxon>Actinopterygii</taxon>
        <taxon>Neopterygii</taxon>
        <taxon>Teleostei</taxon>
        <taxon>Neoteleostei</taxon>
        <taxon>Acanthomorphata</taxon>
        <taxon>Ovalentaria</taxon>
        <taxon>Atherinomorphae</taxon>
        <taxon>Cyprinodontiformes</taxon>
        <taxon>Nothobranchiidae</taxon>
        <taxon>Nothobranchius</taxon>
    </lineage>
</organism>
<evidence type="ECO:0000313" key="4">
    <source>
        <dbReference type="Proteomes" id="UP000694548"/>
    </source>
</evidence>
<dbReference type="GO" id="GO:0042126">
    <property type="term" value="P:nitrate metabolic process"/>
    <property type="evidence" value="ECO:0007669"/>
    <property type="project" value="TreeGrafter"/>
</dbReference>
<feature type="domain" description="MOSC" evidence="2">
    <location>
        <begin position="179"/>
        <end position="332"/>
    </location>
</feature>
<dbReference type="InterPro" id="IPR005303">
    <property type="entry name" value="MOCOS_middle"/>
</dbReference>
<evidence type="ECO:0000313" key="3">
    <source>
        <dbReference type="Ensembl" id="ENSNFUP00015020305.1"/>
    </source>
</evidence>
<reference evidence="3" key="2">
    <citation type="submission" date="2025-08" db="UniProtKB">
        <authorList>
            <consortium name="Ensembl"/>
        </authorList>
    </citation>
    <scope>IDENTIFICATION</scope>
</reference>
<protein>
    <submittedName>
        <fullName evidence="3">Mitochondrial amidoxime reducing component 1</fullName>
    </submittedName>
</protein>
<reference evidence="3" key="1">
    <citation type="submission" date="2014-08" db="EMBL/GenBank/DDBJ databases">
        <authorList>
            <person name="Senf B."/>
            <person name="Petzold A."/>
            <person name="Downie B.R."/>
            <person name="Koch P."/>
            <person name="Platzer M."/>
        </authorList>
    </citation>
    <scope>NUCLEOTIDE SEQUENCE [LARGE SCALE GENOMIC DNA]</scope>
    <source>
        <strain evidence="3">GRZ</strain>
    </source>
</reference>
<dbReference type="PANTHER" id="PTHR14237:SF19">
    <property type="entry name" value="MITOCHONDRIAL AMIDOXIME REDUCING COMPONENT 1"/>
    <property type="match status" value="1"/>
</dbReference>
<dbReference type="GO" id="GO:0030170">
    <property type="term" value="F:pyridoxal phosphate binding"/>
    <property type="evidence" value="ECO:0007669"/>
    <property type="project" value="InterPro"/>
</dbReference>
<dbReference type="Pfam" id="PF03473">
    <property type="entry name" value="MOSC"/>
    <property type="match status" value="1"/>
</dbReference>